<dbReference type="Proteomes" id="UP001596266">
    <property type="component" value="Unassembled WGS sequence"/>
</dbReference>
<dbReference type="EMBL" id="JBHSUA010000018">
    <property type="protein sequence ID" value="MFC6397091.1"/>
    <property type="molecule type" value="Genomic_DNA"/>
</dbReference>
<gene>
    <name evidence="1" type="ORF">ACFP57_08890</name>
</gene>
<sequence length="185" mass="20650">MADEDLVLESFHTRGGVKTGVLVRRVSPTSLATLTCFTEPGLLHHVENRVEFDSDDPFSWTHYVHHDGETFLEREHEASDPGETVPSHAEWLLVHRLLQSGDREVAFTRLDEETGETAPAILMHEADEVVLYIDGRATNRHRVVGDEVLASDWGGIGSRPVAEMAELVEGLDNQVAVRLRNFVDS</sequence>
<accession>A0ABW1X5D5</accession>
<evidence type="ECO:0000313" key="1">
    <source>
        <dbReference type="EMBL" id="MFC6397091.1"/>
    </source>
</evidence>
<evidence type="ECO:0000313" key="2">
    <source>
        <dbReference type="Proteomes" id="UP001596266"/>
    </source>
</evidence>
<keyword evidence="2" id="KW-1185">Reference proteome</keyword>
<name>A0ABW1X5D5_9ACTN</name>
<protein>
    <submittedName>
        <fullName evidence="1">Uncharacterized protein</fullName>
    </submittedName>
</protein>
<organism evidence="1 2">
    <name type="scientific">Luteococcus sanguinis</name>
    <dbReference type="NCBI Taxonomy" id="174038"/>
    <lineage>
        <taxon>Bacteria</taxon>
        <taxon>Bacillati</taxon>
        <taxon>Actinomycetota</taxon>
        <taxon>Actinomycetes</taxon>
        <taxon>Propionibacteriales</taxon>
        <taxon>Propionibacteriaceae</taxon>
        <taxon>Luteococcus</taxon>
    </lineage>
</organism>
<dbReference type="RefSeq" id="WP_343884715.1">
    <property type="nucleotide sequence ID" value="NZ_BAAAKI010000003.1"/>
</dbReference>
<reference evidence="2" key="1">
    <citation type="journal article" date="2019" name="Int. J. Syst. Evol. Microbiol.">
        <title>The Global Catalogue of Microorganisms (GCM) 10K type strain sequencing project: providing services to taxonomists for standard genome sequencing and annotation.</title>
        <authorList>
            <consortium name="The Broad Institute Genomics Platform"/>
            <consortium name="The Broad Institute Genome Sequencing Center for Infectious Disease"/>
            <person name="Wu L."/>
            <person name="Ma J."/>
        </authorList>
    </citation>
    <scope>NUCLEOTIDE SEQUENCE [LARGE SCALE GENOMIC DNA]</scope>
    <source>
        <strain evidence="2">CGMCC 1.15277</strain>
    </source>
</reference>
<proteinExistence type="predicted"/>
<comment type="caution">
    <text evidence="1">The sequence shown here is derived from an EMBL/GenBank/DDBJ whole genome shotgun (WGS) entry which is preliminary data.</text>
</comment>